<keyword evidence="1" id="KW-0472">Membrane</keyword>
<name>S2EAY7_9ARCH</name>
<keyword evidence="1" id="KW-1133">Transmembrane helix</keyword>
<accession>S2EAY7</accession>
<feature type="transmembrane region" description="Helical" evidence="1">
    <location>
        <begin position="15"/>
        <end position="32"/>
    </location>
</feature>
<comment type="caution">
    <text evidence="2">The sequence shown here is derived from an EMBL/GenBank/DDBJ whole genome shotgun (WGS) entry which is preliminary data.</text>
</comment>
<evidence type="ECO:0000256" key="1">
    <source>
        <dbReference type="SAM" id="Phobius"/>
    </source>
</evidence>
<reference evidence="2 3" key="1">
    <citation type="journal article" date="2012" name="J. Bacteriol.">
        <title>Genome Sequence of "Candidatus Nitrosoarchaeum limnia" BG20, a Low-Salinity Ammonia-Oxidizing Archaeon from the San Francisco Bay Estuary.</title>
        <authorList>
            <person name="Mosier A.C."/>
            <person name="Allen E.E."/>
            <person name="Kim M."/>
            <person name="Ferriera S."/>
            <person name="Francis C.A."/>
        </authorList>
    </citation>
    <scope>NUCLEOTIDE SEQUENCE [LARGE SCALE GENOMIC DNA]</scope>
    <source>
        <strain evidence="2 3">BG20</strain>
    </source>
</reference>
<protein>
    <submittedName>
        <fullName evidence="2">Uncharacterized protein</fullName>
    </submittedName>
</protein>
<evidence type="ECO:0000313" key="3">
    <source>
        <dbReference type="Proteomes" id="UP000014065"/>
    </source>
</evidence>
<keyword evidence="1" id="KW-0812">Transmembrane</keyword>
<dbReference type="AlphaFoldDB" id="S2EAY7"/>
<dbReference type="Proteomes" id="UP000014065">
    <property type="component" value="Unassembled WGS sequence"/>
</dbReference>
<dbReference type="EMBL" id="AHJG01000039">
    <property type="protein sequence ID" value="EPA06526.1"/>
    <property type="molecule type" value="Genomic_DNA"/>
</dbReference>
<keyword evidence="3" id="KW-1185">Reference proteome</keyword>
<organism evidence="2 3">
    <name type="scientific">Candidatus Nitrosarchaeum limnium BG20</name>
    <dbReference type="NCBI Taxonomy" id="859192"/>
    <lineage>
        <taxon>Archaea</taxon>
        <taxon>Nitrososphaerota</taxon>
        <taxon>Nitrososphaeria</taxon>
        <taxon>Nitrosopumilales</taxon>
        <taxon>Nitrosopumilaceae</taxon>
        <taxon>Nitrosarchaeum</taxon>
    </lineage>
</organism>
<feature type="transmembrane region" description="Helical" evidence="1">
    <location>
        <begin position="44"/>
        <end position="64"/>
    </location>
</feature>
<evidence type="ECO:0000313" key="2">
    <source>
        <dbReference type="EMBL" id="EPA06526.1"/>
    </source>
</evidence>
<gene>
    <name evidence="2" type="ORF">BG20_I2619</name>
</gene>
<proteinExistence type="predicted"/>
<sequence length="131" mass="15200">MIFQKIKFFDLKNPIFLILLMPFAGFIFIRYDNMQIKFYQIKQLLTLTFVVLLASSTVITPMSISKSYWGYAFAEMDNNTEIISQSTNSDYVIQENLSDVLSKDNNNTEIISKSINAIHFQLIQTCQFLIC</sequence>